<evidence type="ECO:0000313" key="3">
    <source>
        <dbReference type="Proteomes" id="UP001391051"/>
    </source>
</evidence>
<dbReference type="RefSeq" id="XP_066706426.1">
    <property type="nucleotide sequence ID" value="XM_066837533.1"/>
</dbReference>
<proteinExistence type="predicted"/>
<name>A0ABR1QWM4_9PEZI</name>
<dbReference type="PANTHER" id="PTHR33112">
    <property type="entry name" value="DOMAIN PROTEIN, PUTATIVE-RELATED"/>
    <property type="match status" value="1"/>
</dbReference>
<dbReference type="PANTHER" id="PTHR33112:SF1">
    <property type="entry name" value="HETEROKARYON INCOMPATIBILITY DOMAIN-CONTAINING PROTEIN"/>
    <property type="match status" value="1"/>
</dbReference>
<evidence type="ECO:0000259" key="1">
    <source>
        <dbReference type="Pfam" id="PF06985"/>
    </source>
</evidence>
<feature type="domain" description="Heterokaryon incompatibility" evidence="1">
    <location>
        <begin position="114"/>
        <end position="211"/>
    </location>
</feature>
<protein>
    <recommendedName>
        <fullName evidence="1">Heterokaryon incompatibility domain-containing protein</fullName>
    </recommendedName>
</protein>
<reference evidence="2 3" key="1">
    <citation type="submission" date="2023-01" db="EMBL/GenBank/DDBJ databases">
        <title>Analysis of 21 Apiospora genomes using comparative genomics revels a genus with tremendous synthesis potential of carbohydrate active enzymes and secondary metabolites.</title>
        <authorList>
            <person name="Sorensen T."/>
        </authorList>
    </citation>
    <scope>NUCLEOTIDE SEQUENCE [LARGE SCALE GENOMIC DNA]</scope>
    <source>
        <strain evidence="2 3">CBS 24483</strain>
    </source>
</reference>
<organism evidence="2 3">
    <name type="scientific">Apiospora aurea</name>
    <dbReference type="NCBI Taxonomy" id="335848"/>
    <lineage>
        <taxon>Eukaryota</taxon>
        <taxon>Fungi</taxon>
        <taxon>Dikarya</taxon>
        <taxon>Ascomycota</taxon>
        <taxon>Pezizomycotina</taxon>
        <taxon>Sordariomycetes</taxon>
        <taxon>Xylariomycetidae</taxon>
        <taxon>Amphisphaeriales</taxon>
        <taxon>Apiosporaceae</taxon>
        <taxon>Apiospora</taxon>
    </lineage>
</organism>
<dbReference type="InterPro" id="IPR010730">
    <property type="entry name" value="HET"/>
</dbReference>
<sequence length="219" mass="24526">MATRLEVRLVGSDTCSEEELSIIKRYSRRSGIRLLSPESVVPSRPLLNGFRATNPERGLELLKQWMGTCENDHVDTCQFDSLIGLPLSLGLETIQVIDLRDRSLRAFDPKTIKYASHSYVWDEAGDAHRDLFSTLQAKEGAGVEDSKMLPSHVPGVIEEAIMVCKRQSIPYLWVDLFCIHQADLSKKASEMKAMGYIYRLSHLTIVAGTSHPDGTHTLL</sequence>
<accession>A0ABR1QWM4</accession>
<keyword evidence="3" id="KW-1185">Reference proteome</keyword>
<dbReference type="Pfam" id="PF06985">
    <property type="entry name" value="HET"/>
    <property type="match status" value="1"/>
</dbReference>
<comment type="caution">
    <text evidence="2">The sequence shown here is derived from an EMBL/GenBank/DDBJ whole genome shotgun (WGS) entry which is preliminary data.</text>
</comment>
<dbReference type="Proteomes" id="UP001391051">
    <property type="component" value="Unassembled WGS sequence"/>
</dbReference>
<dbReference type="GeneID" id="92070595"/>
<gene>
    <name evidence="2" type="ORF">PG986_001311</name>
</gene>
<evidence type="ECO:0000313" key="2">
    <source>
        <dbReference type="EMBL" id="KAK7967034.1"/>
    </source>
</evidence>
<dbReference type="EMBL" id="JAQQWE010000001">
    <property type="protein sequence ID" value="KAK7967034.1"/>
    <property type="molecule type" value="Genomic_DNA"/>
</dbReference>